<keyword evidence="1" id="KW-0472">Membrane</keyword>
<feature type="transmembrane region" description="Helical" evidence="1">
    <location>
        <begin position="29"/>
        <end position="49"/>
    </location>
</feature>
<evidence type="ECO:0000256" key="1">
    <source>
        <dbReference type="SAM" id="Phobius"/>
    </source>
</evidence>
<reference evidence="2" key="1">
    <citation type="submission" date="2023-05" db="EMBL/GenBank/DDBJ databases">
        <title>Nepenthes gracilis genome sequencing.</title>
        <authorList>
            <person name="Fukushima K."/>
        </authorList>
    </citation>
    <scope>NUCLEOTIDE SEQUENCE</scope>
    <source>
        <strain evidence="2">SING2019-196</strain>
    </source>
</reference>
<protein>
    <submittedName>
        <fullName evidence="2">Uncharacterized protein</fullName>
    </submittedName>
</protein>
<gene>
    <name evidence="2" type="ORF">Nepgr_005199</name>
</gene>
<accession>A0AAD3XG46</accession>
<proteinExistence type="predicted"/>
<keyword evidence="1" id="KW-0812">Transmembrane</keyword>
<dbReference type="AlphaFoldDB" id="A0AAD3XG46"/>
<name>A0AAD3XG46_NEPGR</name>
<comment type="caution">
    <text evidence="2">The sequence shown here is derived from an EMBL/GenBank/DDBJ whole genome shotgun (WGS) entry which is preliminary data.</text>
</comment>
<organism evidence="2 3">
    <name type="scientific">Nepenthes gracilis</name>
    <name type="common">Slender pitcher plant</name>
    <dbReference type="NCBI Taxonomy" id="150966"/>
    <lineage>
        <taxon>Eukaryota</taxon>
        <taxon>Viridiplantae</taxon>
        <taxon>Streptophyta</taxon>
        <taxon>Embryophyta</taxon>
        <taxon>Tracheophyta</taxon>
        <taxon>Spermatophyta</taxon>
        <taxon>Magnoliopsida</taxon>
        <taxon>eudicotyledons</taxon>
        <taxon>Gunneridae</taxon>
        <taxon>Pentapetalae</taxon>
        <taxon>Caryophyllales</taxon>
        <taxon>Nepenthaceae</taxon>
        <taxon>Nepenthes</taxon>
    </lineage>
</organism>
<dbReference type="EMBL" id="BSYO01000004">
    <property type="protein sequence ID" value="GMH03360.1"/>
    <property type="molecule type" value="Genomic_DNA"/>
</dbReference>
<evidence type="ECO:0000313" key="3">
    <source>
        <dbReference type="Proteomes" id="UP001279734"/>
    </source>
</evidence>
<keyword evidence="3" id="KW-1185">Reference proteome</keyword>
<keyword evidence="1" id="KW-1133">Transmembrane helix</keyword>
<dbReference type="Proteomes" id="UP001279734">
    <property type="component" value="Unassembled WGS sequence"/>
</dbReference>
<evidence type="ECO:0000313" key="2">
    <source>
        <dbReference type="EMBL" id="GMH03360.1"/>
    </source>
</evidence>
<sequence length="87" mass="9906">MASTSLKVYGSLWVKCLKKSPGSNIDMKVLSFTSLVSFGIFLASIVDLIRNFFKLSFGPYLTWVRCYGCFFYLPLEVNWDRKSSAKS</sequence>